<sequence length="91" mass="9830">ASAGGDGNTWRTGWTTTPASGVDKYNILSRFTCNAFYLDSKSTIGVEFATRTLLASTHPHSINRCHSSLCSPLDPMYQSSDSLPGYLALQI</sequence>
<proteinExistence type="predicted"/>
<reference evidence="2" key="1">
    <citation type="journal article" date="2013" name="Nature">
        <title>Draft genome of the wheat A-genome progenitor Triticum urartu.</title>
        <authorList>
            <person name="Ling H.Q."/>
            <person name="Zhao S."/>
            <person name="Liu D."/>
            <person name="Wang J."/>
            <person name="Sun H."/>
            <person name="Zhang C."/>
            <person name="Fan H."/>
            <person name="Li D."/>
            <person name="Dong L."/>
            <person name="Tao Y."/>
            <person name="Gao C."/>
            <person name="Wu H."/>
            <person name="Li Y."/>
            <person name="Cui Y."/>
            <person name="Guo X."/>
            <person name="Zheng S."/>
            <person name="Wang B."/>
            <person name="Yu K."/>
            <person name="Liang Q."/>
            <person name="Yang W."/>
            <person name="Lou X."/>
            <person name="Chen J."/>
            <person name="Feng M."/>
            <person name="Jian J."/>
            <person name="Zhang X."/>
            <person name="Luo G."/>
            <person name="Jiang Y."/>
            <person name="Liu J."/>
            <person name="Wang Z."/>
            <person name="Sha Y."/>
            <person name="Zhang B."/>
            <person name="Wu H."/>
            <person name="Tang D."/>
            <person name="Shen Q."/>
            <person name="Xue P."/>
            <person name="Zou S."/>
            <person name="Wang X."/>
            <person name="Liu X."/>
            <person name="Wang F."/>
            <person name="Yang Y."/>
            <person name="An X."/>
            <person name="Dong Z."/>
            <person name="Zhang K."/>
            <person name="Zhang X."/>
            <person name="Luo M.C."/>
            <person name="Dvorak J."/>
            <person name="Tong Y."/>
            <person name="Wang J."/>
            <person name="Yang H."/>
            <person name="Li Z."/>
            <person name="Wang D."/>
            <person name="Zhang A."/>
            <person name="Wang J."/>
        </authorList>
    </citation>
    <scope>NUCLEOTIDE SEQUENCE</scope>
    <source>
        <strain evidence="2">cv. G1812</strain>
    </source>
</reference>
<evidence type="ECO:0000313" key="2">
    <source>
        <dbReference type="Proteomes" id="UP000015106"/>
    </source>
</evidence>
<organism evidence="1 2">
    <name type="scientific">Triticum urartu</name>
    <name type="common">Red wild einkorn</name>
    <name type="synonym">Crithodium urartu</name>
    <dbReference type="NCBI Taxonomy" id="4572"/>
    <lineage>
        <taxon>Eukaryota</taxon>
        <taxon>Viridiplantae</taxon>
        <taxon>Streptophyta</taxon>
        <taxon>Embryophyta</taxon>
        <taxon>Tracheophyta</taxon>
        <taxon>Spermatophyta</taxon>
        <taxon>Magnoliopsida</taxon>
        <taxon>Liliopsida</taxon>
        <taxon>Poales</taxon>
        <taxon>Poaceae</taxon>
        <taxon>BOP clade</taxon>
        <taxon>Pooideae</taxon>
        <taxon>Triticodae</taxon>
        <taxon>Triticeae</taxon>
        <taxon>Triticinae</taxon>
        <taxon>Triticum</taxon>
    </lineage>
</organism>
<dbReference type="Proteomes" id="UP000015106">
    <property type="component" value="Chromosome 6"/>
</dbReference>
<reference evidence="1" key="2">
    <citation type="submission" date="2018-03" db="EMBL/GenBank/DDBJ databases">
        <title>The Triticum urartu genome reveals the dynamic nature of wheat genome evolution.</title>
        <authorList>
            <person name="Ling H."/>
            <person name="Ma B."/>
            <person name="Shi X."/>
            <person name="Liu H."/>
            <person name="Dong L."/>
            <person name="Sun H."/>
            <person name="Cao Y."/>
            <person name="Gao Q."/>
            <person name="Zheng S."/>
            <person name="Li Y."/>
            <person name="Yu Y."/>
            <person name="Du H."/>
            <person name="Qi M."/>
            <person name="Li Y."/>
            <person name="Yu H."/>
            <person name="Cui Y."/>
            <person name="Wang N."/>
            <person name="Chen C."/>
            <person name="Wu H."/>
            <person name="Zhao Y."/>
            <person name="Zhang J."/>
            <person name="Li Y."/>
            <person name="Zhou W."/>
            <person name="Zhang B."/>
            <person name="Hu W."/>
            <person name="Eijk M."/>
            <person name="Tang J."/>
            <person name="Witsenboer H."/>
            <person name="Zhao S."/>
            <person name="Li Z."/>
            <person name="Zhang A."/>
            <person name="Wang D."/>
            <person name="Liang C."/>
        </authorList>
    </citation>
    <scope>NUCLEOTIDE SEQUENCE [LARGE SCALE GENOMIC DNA]</scope>
    <source>
        <strain evidence="1">cv. G1812</strain>
    </source>
</reference>
<dbReference type="Gramene" id="TuG1812G0600001997.01.T04">
    <property type="protein sequence ID" value="TuG1812G0600001997.01.T04.cds452932"/>
    <property type="gene ID" value="TuG1812G0600001997.01"/>
</dbReference>
<dbReference type="AlphaFoldDB" id="A0A8R7UTJ4"/>
<keyword evidence="2" id="KW-1185">Reference proteome</keyword>
<dbReference type="EnsemblPlants" id="TuG1812G0600001997.01.T02">
    <property type="protein sequence ID" value="TuG1812G0600001997.01.T02.cds452932"/>
    <property type="gene ID" value="TuG1812G0600001997.01"/>
</dbReference>
<dbReference type="Gramene" id="TuG1812G0600001997.01.T02">
    <property type="protein sequence ID" value="TuG1812G0600001997.01.T02.cds452932"/>
    <property type="gene ID" value="TuG1812G0600001997.01"/>
</dbReference>
<name>A0A8R7UTJ4_TRIUA</name>
<dbReference type="EnsemblPlants" id="TuG1812G0600001997.01.T04">
    <property type="protein sequence ID" value="TuG1812G0600001997.01.T04.cds452932"/>
    <property type="gene ID" value="TuG1812G0600001997.01"/>
</dbReference>
<reference evidence="1" key="3">
    <citation type="submission" date="2022-06" db="UniProtKB">
        <authorList>
            <consortium name="EnsemblPlants"/>
        </authorList>
    </citation>
    <scope>IDENTIFICATION</scope>
</reference>
<accession>A0A8R7UTJ4</accession>
<evidence type="ECO:0000313" key="1">
    <source>
        <dbReference type="EnsemblPlants" id="TuG1812G0600001997.01.T04.cds452932"/>
    </source>
</evidence>
<protein>
    <submittedName>
        <fullName evidence="1">Uncharacterized protein</fullName>
    </submittedName>
</protein>